<dbReference type="PROSITE" id="PS51186">
    <property type="entry name" value="GNAT"/>
    <property type="match status" value="1"/>
</dbReference>
<organism evidence="2 3">
    <name type="scientific">Mesobacillus jeotgali</name>
    <dbReference type="NCBI Taxonomy" id="129985"/>
    <lineage>
        <taxon>Bacteria</taxon>
        <taxon>Bacillati</taxon>
        <taxon>Bacillota</taxon>
        <taxon>Bacilli</taxon>
        <taxon>Bacillales</taxon>
        <taxon>Bacillaceae</taxon>
        <taxon>Mesobacillus</taxon>
    </lineage>
</organism>
<dbReference type="InterPro" id="IPR000182">
    <property type="entry name" value="GNAT_dom"/>
</dbReference>
<dbReference type="CDD" id="cd04301">
    <property type="entry name" value="NAT_SF"/>
    <property type="match status" value="1"/>
</dbReference>
<gene>
    <name evidence="2" type="ORF">RH061_10030</name>
</gene>
<evidence type="ECO:0000313" key="3">
    <source>
        <dbReference type="Proteomes" id="UP001303324"/>
    </source>
</evidence>
<dbReference type="InterPro" id="IPR016181">
    <property type="entry name" value="Acyl_CoA_acyltransferase"/>
</dbReference>
<dbReference type="Pfam" id="PF00583">
    <property type="entry name" value="Acetyltransf_1"/>
    <property type="match status" value="1"/>
</dbReference>
<dbReference type="GO" id="GO:0016746">
    <property type="term" value="F:acyltransferase activity"/>
    <property type="evidence" value="ECO:0007669"/>
    <property type="project" value="UniProtKB-KW"/>
</dbReference>
<proteinExistence type="predicted"/>
<keyword evidence="2" id="KW-0012">Acyltransferase</keyword>
<dbReference type="Proteomes" id="UP001303324">
    <property type="component" value="Chromosome"/>
</dbReference>
<dbReference type="RefSeq" id="WP_311075766.1">
    <property type="nucleotide sequence ID" value="NZ_CP134494.1"/>
</dbReference>
<name>A0ABY9VNS5_9BACI</name>
<protein>
    <submittedName>
        <fullName evidence="2">GNAT family N-acetyltransferase</fullName>
        <ecNumber evidence="2">2.3.1.-</ecNumber>
    </submittedName>
</protein>
<dbReference type="EC" id="2.3.1.-" evidence="2"/>
<keyword evidence="2" id="KW-0808">Transferase</keyword>
<accession>A0ABY9VNS5</accession>
<sequence length="146" mass="16870">MEIEYVIFTSVPKDETAERLTQLHQKIFGTSDDLIDKMAQKPQLLIVLAMSGSKVIGYKIGYELSNEIFYSWLGGVDPGYRGQGIATELMQKQHQFLTEKGYKMIRTKTMNRWRGMLVMNIKNGFDVINTYMDEEGLHKIILEKQL</sequence>
<reference evidence="2 3" key="1">
    <citation type="submission" date="2023-09" db="EMBL/GenBank/DDBJ databases">
        <title>Microbial mechanism of fulvic acid promoting antimony reduction mineralization in rice fields.</title>
        <authorList>
            <person name="Chen G."/>
            <person name="Lan J."/>
        </authorList>
    </citation>
    <scope>NUCLEOTIDE SEQUENCE [LARGE SCALE GENOMIC DNA]</scope>
    <source>
        <strain evidence="2 3">PS1</strain>
    </source>
</reference>
<evidence type="ECO:0000313" key="2">
    <source>
        <dbReference type="EMBL" id="WNF24794.1"/>
    </source>
</evidence>
<keyword evidence="3" id="KW-1185">Reference proteome</keyword>
<dbReference type="SUPFAM" id="SSF55729">
    <property type="entry name" value="Acyl-CoA N-acyltransferases (Nat)"/>
    <property type="match status" value="1"/>
</dbReference>
<feature type="domain" description="N-acetyltransferase" evidence="1">
    <location>
        <begin position="6"/>
        <end position="146"/>
    </location>
</feature>
<evidence type="ECO:0000259" key="1">
    <source>
        <dbReference type="PROSITE" id="PS51186"/>
    </source>
</evidence>
<dbReference type="Gene3D" id="3.40.630.30">
    <property type="match status" value="1"/>
</dbReference>
<dbReference type="EMBL" id="CP134494">
    <property type="protein sequence ID" value="WNF24794.1"/>
    <property type="molecule type" value="Genomic_DNA"/>
</dbReference>